<proteinExistence type="predicted"/>
<feature type="signal peptide" evidence="1">
    <location>
        <begin position="1"/>
        <end position="27"/>
    </location>
</feature>
<evidence type="ECO:0008006" key="4">
    <source>
        <dbReference type="Google" id="ProtNLM"/>
    </source>
</evidence>
<name>A0A2N3L502_9PROT</name>
<evidence type="ECO:0000256" key="1">
    <source>
        <dbReference type="SAM" id="SignalP"/>
    </source>
</evidence>
<keyword evidence="1" id="KW-0732">Signal</keyword>
<dbReference type="EMBL" id="NXGX01000005">
    <property type="protein sequence ID" value="PKR57881.1"/>
    <property type="molecule type" value="Genomic_DNA"/>
</dbReference>
<feature type="chain" id="PRO_5014956511" description="Structural protein MipA" evidence="1">
    <location>
        <begin position="28"/>
        <end position="224"/>
    </location>
</feature>
<dbReference type="AlphaFoldDB" id="A0A2N3L502"/>
<accession>A0A2N3L502</accession>
<organism evidence="2 3">
    <name type="scientific">Thalassospira lohafexi</name>
    <dbReference type="NCBI Taxonomy" id="744227"/>
    <lineage>
        <taxon>Bacteria</taxon>
        <taxon>Pseudomonadati</taxon>
        <taxon>Pseudomonadota</taxon>
        <taxon>Alphaproteobacteria</taxon>
        <taxon>Rhodospirillales</taxon>
        <taxon>Thalassospiraceae</taxon>
        <taxon>Thalassospira</taxon>
    </lineage>
</organism>
<gene>
    <name evidence="2" type="ORF">COO92_14040</name>
</gene>
<sequence>MTNPHLSINWLLAAPLATVFGFGPLDAAYAQSTTTSTMTDAPSSSSSYLVPGGNLMSGILPPAGHNSLGRYISGRTTYGIQISPDDTNNTDDAGQVWLELNGQTTDRNGMSAQVGLGYAPTPDVGIAVGPFVDLSGSRADNFGAYEAGSYEHQTRSSRIMLSDGSSGFDDAGFAASLSFMPLEDIWIGLHGSVSHSLTPSETHQGTLDGIDAMLGLTARYRIEF</sequence>
<comment type="caution">
    <text evidence="2">The sequence shown here is derived from an EMBL/GenBank/DDBJ whole genome shotgun (WGS) entry which is preliminary data.</text>
</comment>
<protein>
    <recommendedName>
        <fullName evidence="4">Structural protein MipA</fullName>
    </recommendedName>
</protein>
<dbReference type="Proteomes" id="UP000233332">
    <property type="component" value="Unassembled WGS sequence"/>
</dbReference>
<reference evidence="2 3" key="1">
    <citation type="submission" date="2017-09" db="EMBL/GenBank/DDBJ databases">
        <title>Biodiversity and function of Thalassospira species in the particle-attached aromatic-hydrocarbon-degrading consortia from the surface seawater of the China South Sea.</title>
        <authorList>
            <person name="Dong C."/>
            <person name="Lai Q."/>
            <person name="Shao Z."/>
        </authorList>
    </citation>
    <scope>NUCLEOTIDE SEQUENCE [LARGE SCALE GENOMIC DNA]</scope>
    <source>
        <strain evidence="2 3">139Z-12</strain>
    </source>
</reference>
<evidence type="ECO:0000313" key="3">
    <source>
        <dbReference type="Proteomes" id="UP000233332"/>
    </source>
</evidence>
<evidence type="ECO:0000313" key="2">
    <source>
        <dbReference type="EMBL" id="PKR57881.1"/>
    </source>
</evidence>
<keyword evidence="3" id="KW-1185">Reference proteome</keyword>
<dbReference type="RefSeq" id="WP_101303086.1">
    <property type="nucleotide sequence ID" value="NZ_NXGX01000005.1"/>
</dbReference>